<evidence type="ECO:0000313" key="2">
    <source>
        <dbReference type="Proteomes" id="UP000301309"/>
    </source>
</evidence>
<dbReference type="EMBL" id="BJHW01000001">
    <property type="protein sequence ID" value="GDY52051.1"/>
    <property type="molecule type" value="Genomic_DNA"/>
</dbReference>
<protein>
    <submittedName>
        <fullName evidence="1">Uncharacterized protein</fullName>
    </submittedName>
</protein>
<name>A0A4D4KRU9_STRVO</name>
<dbReference type="RefSeq" id="WP_344595710.1">
    <property type="nucleotide sequence ID" value="NZ_BAAASO010000029.1"/>
</dbReference>
<evidence type="ECO:0000313" key="1">
    <source>
        <dbReference type="EMBL" id="GDY52051.1"/>
    </source>
</evidence>
<dbReference type="Proteomes" id="UP000301309">
    <property type="component" value="Unassembled WGS sequence"/>
</dbReference>
<gene>
    <name evidence="1" type="ORF">SVIO_026740</name>
</gene>
<comment type="caution">
    <text evidence="1">The sequence shown here is derived from an EMBL/GenBank/DDBJ whole genome shotgun (WGS) entry which is preliminary data.</text>
</comment>
<keyword evidence="2" id="KW-1185">Reference proteome</keyword>
<dbReference type="AlphaFoldDB" id="A0A4D4KRU9"/>
<proteinExistence type="predicted"/>
<organism evidence="1 2">
    <name type="scientific">Streptomyces violaceusniger</name>
    <dbReference type="NCBI Taxonomy" id="68280"/>
    <lineage>
        <taxon>Bacteria</taxon>
        <taxon>Bacillati</taxon>
        <taxon>Actinomycetota</taxon>
        <taxon>Actinomycetes</taxon>
        <taxon>Kitasatosporales</taxon>
        <taxon>Streptomycetaceae</taxon>
        <taxon>Streptomyces</taxon>
        <taxon>Streptomyces violaceusniger group</taxon>
    </lineage>
</organism>
<sequence>METVDDAGALVDQVVVPFGQQPRDRRLVFGPPGMSRPYDNERLAKAYEPGNEMSEESLRSWIDLVASYVRAASIALHR</sequence>
<reference evidence="1 2" key="1">
    <citation type="journal article" date="2020" name="Int. J. Syst. Evol. Microbiol.">
        <title>Reclassification of Streptomyces castelarensis and Streptomyces sporoclivatus as later heterotypic synonyms of Streptomyces antimycoticus.</title>
        <authorList>
            <person name="Komaki H."/>
            <person name="Tamura T."/>
        </authorList>
    </citation>
    <scope>NUCLEOTIDE SEQUENCE [LARGE SCALE GENOMIC DNA]</scope>
    <source>
        <strain evidence="1 2">NBRC 13459</strain>
    </source>
</reference>
<accession>A0A4D4KRU9</accession>